<dbReference type="AlphaFoldDB" id="A0A1A3H718"/>
<dbReference type="RefSeq" id="WP_064980040.1">
    <property type="nucleotide sequence ID" value="NZ_LZLC01000072.1"/>
</dbReference>
<evidence type="ECO:0000313" key="2">
    <source>
        <dbReference type="Proteomes" id="UP000093898"/>
    </source>
</evidence>
<dbReference type="EMBL" id="LZLC01000072">
    <property type="protein sequence ID" value="OBJ43825.1"/>
    <property type="molecule type" value="Genomic_DNA"/>
</dbReference>
<reference evidence="1 2" key="1">
    <citation type="submission" date="2016-06" db="EMBL/GenBank/DDBJ databases">
        <authorList>
            <person name="Kjaerup R.B."/>
            <person name="Dalgaard T.S."/>
            <person name="Juul-Madsen H.R."/>
        </authorList>
    </citation>
    <scope>NUCLEOTIDE SEQUENCE [LARGE SCALE GENOMIC DNA]</scope>
    <source>
        <strain evidence="1 2">1127319.6</strain>
    </source>
</reference>
<sequence>MPIQKITIDTVITGRAVSRDEVMAWEARRLPKAARKIGLAVPAGDLGRQRAAFTDSKLALGADEIRRRLARDLRLADLGARATTRLSLGRRSMSVCDLHVTGGSARAFVDWFTDAGRDDYARSMIAANPDHFLIDTAPDGRQEVIEVTGGSPLAMQFFVDYDDTAPLVTPRDQTFPIEAAGAARTGGGLAIGGVRHEFRDEAGGFHARLCVEFPWLTAPYMIAQHRWHLACEFGNWIEAAFGSNG</sequence>
<evidence type="ECO:0000313" key="1">
    <source>
        <dbReference type="EMBL" id="OBJ43825.1"/>
    </source>
</evidence>
<comment type="caution">
    <text evidence="1">The sequence shown here is derived from an EMBL/GenBank/DDBJ whole genome shotgun (WGS) entry which is preliminary data.</text>
</comment>
<dbReference type="OrthoDB" id="2284173at2"/>
<dbReference type="Proteomes" id="UP000093898">
    <property type="component" value="Unassembled WGS sequence"/>
</dbReference>
<name>A0A1A3H718_MYCMU</name>
<gene>
    <name evidence="1" type="ORF">A5630_17825</name>
</gene>
<accession>A0A1A3H718</accession>
<organism evidence="1 2">
    <name type="scientific">Mycolicibacterium mucogenicum</name>
    <name type="common">Mycobacterium mucogenicum</name>
    <dbReference type="NCBI Taxonomy" id="56689"/>
    <lineage>
        <taxon>Bacteria</taxon>
        <taxon>Bacillati</taxon>
        <taxon>Actinomycetota</taxon>
        <taxon>Actinomycetes</taxon>
        <taxon>Mycobacteriales</taxon>
        <taxon>Mycobacteriaceae</taxon>
        <taxon>Mycolicibacterium</taxon>
    </lineage>
</organism>
<protein>
    <submittedName>
        <fullName evidence="1">Uncharacterized protein</fullName>
    </submittedName>
</protein>
<proteinExistence type="predicted"/>